<reference evidence="1" key="1">
    <citation type="journal article" date="2010" name="Science">
        <title>Plasticity of animal genome architecture unmasked by rapid evolution of a pelagic tunicate.</title>
        <authorList>
            <person name="Denoeud F."/>
            <person name="Henriet S."/>
            <person name="Mungpakdee S."/>
            <person name="Aury J.M."/>
            <person name="Da Silva C."/>
            <person name="Brinkmann H."/>
            <person name="Mikhaleva J."/>
            <person name="Olsen L.C."/>
            <person name="Jubin C."/>
            <person name="Canestro C."/>
            <person name="Bouquet J.M."/>
            <person name="Danks G."/>
            <person name="Poulain J."/>
            <person name="Campsteijn C."/>
            <person name="Adamski M."/>
            <person name="Cross I."/>
            <person name="Yadetie F."/>
            <person name="Muffato M."/>
            <person name="Louis A."/>
            <person name="Butcher S."/>
            <person name="Tsagkogeorga G."/>
            <person name="Konrad A."/>
            <person name="Singh S."/>
            <person name="Jensen M.F."/>
            <person name="Cong E.H."/>
            <person name="Eikeseth-Otteraa H."/>
            <person name="Noel B."/>
            <person name="Anthouard V."/>
            <person name="Porcel B.M."/>
            <person name="Kachouri-Lafond R."/>
            <person name="Nishino A."/>
            <person name="Ugolini M."/>
            <person name="Chourrout P."/>
            <person name="Nishida H."/>
            <person name="Aasland R."/>
            <person name="Huzurbazar S."/>
            <person name="Westhof E."/>
            <person name="Delsuc F."/>
            <person name="Lehrach H."/>
            <person name="Reinhardt R."/>
            <person name="Weissenbach J."/>
            <person name="Roy S.W."/>
            <person name="Artiguenave F."/>
            <person name="Postlethwait J.H."/>
            <person name="Manak J.R."/>
            <person name="Thompson E.M."/>
            <person name="Jaillon O."/>
            <person name="Du Pasquier L."/>
            <person name="Boudinot P."/>
            <person name="Liberles D.A."/>
            <person name="Volff J.N."/>
            <person name="Philippe H."/>
            <person name="Lenhard B."/>
            <person name="Roest Crollius H."/>
            <person name="Wincker P."/>
            <person name="Chourrout D."/>
        </authorList>
    </citation>
    <scope>NUCLEOTIDE SEQUENCE [LARGE SCALE GENOMIC DNA]</scope>
</reference>
<evidence type="ECO:0000313" key="1">
    <source>
        <dbReference type="EMBL" id="CBY20460.1"/>
    </source>
</evidence>
<organism evidence="1">
    <name type="scientific">Oikopleura dioica</name>
    <name type="common">Tunicate</name>
    <dbReference type="NCBI Taxonomy" id="34765"/>
    <lineage>
        <taxon>Eukaryota</taxon>
        <taxon>Metazoa</taxon>
        <taxon>Chordata</taxon>
        <taxon>Tunicata</taxon>
        <taxon>Appendicularia</taxon>
        <taxon>Copelata</taxon>
        <taxon>Oikopleuridae</taxon>
        <taxon>Oikopleura</taxon>
    </lineage>
</organism>
<protein>
    <submittedName>
        <fullName evidence="1">Uncharacterized protein</fullName>
    </submittedName>
</protein>
<gene>
    <name evidence="1" type="ORF">GSOID_T00000456001</name>
</gene>
<evidence type="ECO:0000313" key="2">
    <source>
        <dbReference type="Proteomes" id="UP000001307"/>
    </source>
</evidence>
<keyword evidence="2" id="KW-1185">Reference proteome</keyword>
<accession>E4WRS8</accession>
<dbReference type="EMBL" id="FN653015">
    <property type="protein sequence ID" value="CBY20460.1"/>
    <property type="molecule type" value="Genomic_DNA"/>
</dbReference>
<dbReference type="InParanoid" id="E4WRS8"/>
<name>E4WRS8_OIKDI</name>
<sequence>MRFSSHVTAPASYHA</sequence>
<dbReference type="Proteomes" id="UP000001307">
    <property type="component" value="Unassembled WGS sequence"/>
</dbReference>
<proteinExistence type="predicted"/>